<accession>A0ABR9GX74</accession>
<dbReference type="EMBL" id="JACZEP010000017">
    <property type="protein sequence ID" value="MBE1208129.1"/>
    <property type="molecule type" value="Genomic_DNA"/>
</dbReference>
<keyword evidence="2" id="KW-1185">Reference proteome</keyword>
<comment type="caution">
    <text evidence="1">The sequence shown here is derived from an EMBL/GenBank/DDBJ whole genome shotgun (WGS) entry which is preliminary data.</text>
</comment>
<organism evidence="1 2">
    <name type="scientific">Aminobacter carboxidus</name>
    <dbReference type="NCBI Taxonomy" id="376165"/>
    <lineage>
        <taxon>Bacteria</taxon>
        <taxon>Pseudomonadati</taxon>
        <taxon>Pseudomonadota</taxon>
        <taxon>Alphaproteobacteria</taxon>
        <taxon>Hyphomicrobiales</taxon>
        <taxon>Phyllobacteriaceae</taxon>
        <taxon>Aminobacter</taxon>
    </lineage>
</organism>
<name>A0ABR9GX74_9HYPH</name>
<dbReference type="Proteomes" id="UP000598227">
    <property type="component" value="Unassembled WGS sequence"/>
</dbReference>
<sequence length="144" mass="16484">MTVHDLCAEFGIRIIDGHRYPEIGETRAVATLERILRRYGEGHLRLVLTTLAETANNKVLLDEVGLWMASDLIRACAGIVENRADDWLQTWDAMPVGELQFICQDLRGFVPQRTALGGMVYERIFRRFGQNAGQFDLFDDRRTK</sequence>
<protein>
    <submittedName>
        <fullName evidence="1">Uncharacterized protein</fullName>
    </submittedName>
</protein>
<gene>
    <name evidence="1" type="ORF">IHE39_27940</name>
</gene>
<evidence type="ECO:0000313" key="1">
    <source>
        <dbReference type="EMBL" id="MBE1208129.1"/>
    </source>
</evidence>
<evidence type="ECO:0000313" key="2">
    <source>
        <dbReference type="Proteomes" id="UP000598227"/>
    </source>
</evidence>
<dbReference type="RefSeq" id="WP_192568804.1">
    <property type="nucleotide sequence ID" value="NZ_JACZEP010000017.1"/>
</dbReference>
<proteinExistence type="predicted"/>
<reference evidence="1 2" key="1">
    <citation type="submission" date="2020-09" db="EMBL/GenBank/DDBJ databases">
        <title>Draft Genome Sequence of Aminobacter carboxidus type strain DSM 1086, a soil Gram-negative carboxydobacterium.</title>
        <authorList>
            <person name="Turrini P."/>
            <person name="Tescari M."/>
            <person name="Artuso I."/>
            <person name="Lugli G.A."/>
            <person name="Frangipani E."/>
            <person name="Ventura M."/>
            <person name="Visca P."/>
        </authorList>
    </citation>
    <scope>NUCLEOTIDE SEQUENCE [LARGE SCALE GENOMIC DNA]</scope>
    <source>
        <strain evidence="1 2">DSM 1086</strain>
    </source>
</reference>